<dbReference type="PANTHER" id="PTHR20843">
    <property type="entry name" value="STERILE ALPHA MOTIF DOMAIN CONTAINING PROTEIN 10"/>
    <property type="match status" value="1"/>
</dbReference>
<evidence type="ECO:0000256" key="2">
    <source>
        <dbReference type="SAM" id="SignalP"/>
    </source>
</evidence>
<dbReference type="SMART" id="SM00454">
    <property type="entry name" value="SAM"/>
    <property type="match status" value="1"/>
</dbReference>
<evidence type="ECO:0000259" key="4">
    <source>
        <dbReference type="PROSITE" id="PS51752"/>
    </source>
</evidence>
<dbReference type="PROSITE" id="PS50105">
    <property type="entry name" value="SAM_DOMAIN"/>
    <property type="match status" value="1"/>
</dbReference>
<dbReference type="CDD" id="cd09510">
    <property type="entry name" value="SAM_aveugle-like"/>
    <property type="match status" value="1"/>
</dbReference>
<dbReference type="InterPro" id="IPR036404">
    <property type="entry name" value="Jacalin-like_lectin_dom_sf"/>
</dbReference>
<keyword evidence="6" id="KW-1185">Reference proteome</keyword>
<organism evidence="5 6">
    <name type="scientific">Collichthys lucidus</name>
    <name type="common">Big head croaker</name>
    <name type="synonym">Sciaena lucida</name>
    <dbReference type="NCBI Taxonomy" id="240159"/>
    <lineage>
        <taxon>Eukaryota</taxon>
        <taxon>Metazoa</taxon>
        <taxon>Chordata</taxon>
        <taxon>Craniata</taxon>
        <taxon>Vertebrata</taxon>
        <taxon>Euteleostomi</taxon>
        <taxon>Actinopterygii</taxon>
        <taxon>Neopterygii</taxon>
        <taxon>Teleostei</taxon>
        <taxon>Neoteleostei</taxon>
        <taxon>Acanthomorphata</taxon>
        <taxon>Eupercaria</taxon>
        <taxon>Sciaenidae</taxon>
        <taxon>Collichthys</taxon>
    </lineage>
</organism>
<sequence length="393" mass="44075">MLFVAVFALLAASAVADSQSFSYSPPVGSGSGTPYTLTGMGRITAVRVWADNIVRGFQFRYGFIWSRFVGFKIGTAHEIELFDGESIIQISGTAGHYVELVVFTTNRGRTLSAGRWSNNAFNMYASHPEAELLFISGRVHGAITAIAGHWGIVATVHCNLSQNGIDHQMCPEDVTSQVEEEEESVDAGAVLLDDDSPSYQDISPPMYQRRSPPHRSVSESELTRPGYVKLSKPVALWTQQDVCKWLKKHCPNQHQIYSDSFKQHDITGRALMRLTDRKLERMGIMQEAQRQHILQQVLQLRVREEVRTLQLLTQGRALMRLTDRKLERMGIMQEAQRQHILQQVLQLRVREEVRTLQLLTQARLVPLSLLLSPASLTTSGHPGAQTARSDLDS</sequence>
<dbReference type="InterPro" id="IPR001660">
    <property type="entry name" value="SAM"/>
</dbReference>
<dbReference type="Proteomes" id="UP000298787">
    <property type="component" value="Chromosome 20"/>
</dbReference>
<dbReference type="Gene3D" id="1.10.150.50">
    <property type="entry name" value="Transcription Factor, Ets-1"/>
    <property type="match status" value="2"/>
</dbReference>
<dbReference type="EMBL" id="CM014097">
    <property type="protein sequence ID" value="TKS88215.1"/>
    <property type="molecule type" value="Genomic_DNA"/>
</dbReference>
<dbReference type="InterPro" id="IPR039144">
    <property type="entry name" value="Aveugle-like_SAM_dom"/>
</dbReference>
<evidence type="ECO:0000313" key="6">
    <source>
        <dbReference type="Proteomes" id="UP000298787"/>
    </source>
</evidence>
<accession>A0A4U5VM23</accession>
<dbReference type="SUPFAM" id="SSF51101">
    <property type="entry name" value="Mannose-binding lectins"/>
    <property type="match status" value="1"/>
</dbReference>
<dbReference type="InterPro" id="IPR001229">
    <property type="entry name" value="Jacalin-like_lectin_dom"/>
</dbReference>
<dbReference type="SUPFAM" id="SSF47769">
    <property type="entry name" value="SAM/Pointed domain"/>
    <property type="match status" value="1"/>
</dbReference>
<dbReference type="GO" id="GO:0007169">
    <property type="term" value="P:cell surface receptor protein tyrosine kinase signaling pathway"/>
    <property type="evidence" value="ECO:0007669"/>
    <property type="project" value="TreeGrafter"/>
</dbReference>
<dbReference type="AlphaFoldDB" id="A0A4U5VM23"/>
<evidence type="ECO:0000313" key="5">
    <source>
        <dbReference type="EMBL" id="TKS88215.1"/>
    </source>
</evidence>
<dbReference type="PANTHER" id="PTHR20843:SF2">
    <property type="entry name" value="STERILE ALPHA MOTIF DOMAIN-CONTAINING PROTEIN 12"/>
    <property type="match status" value="1"/>
</dbReference>
<evidence type="ECO:0000256" key="1">
    <source>
        <dbReference type="SAM" id="MobiDB-lite"/>
    </source>
</evidence>
<dbReference type="SMART" id="SM00915">
    <property type="entry name" value="Jacalin"/>
    <property type="match status" value="1"/>
</dbReference>
<dbReference type="Pfam" id="PF07647">
    <property type="entry name" value="SAM_2"/>
    <property type="match status" value="1"/>
</dbReference>
<feature type="chain" id="PRO_5020420998" evidence="2">
    <location>
        <begin position="17"/>
        <end position="393"/>
    </location>
</feature>
<dbReference type="Pfam" id="PF01419">
    <property type="entry name" value="Jacalin"/>
    <property type="match status" value="1"/>
</dbReference>
<evidence type="ECO:0000259" key="3">
    <source>
        <dbReference type="PROSITE" id="PS50105"/>
    </source>
</evidence>
<feature type="domain" description="Jacalin-type lectin" evidence="4">
    <location>
        <begin position="21"/>
        <end position="152"/>
    </location>
</feature>
<dbReference type="InterPro" id="IPR013761">
    <property type="entry name" value="SAM/pointed_sf"/>
</dbReference>
<reference evidence="5 6" key="1">
    <citation type="submission" date="2019-01" db="EMBL/GenBank/DDBJ databases">
        <title>Genome Assembly of Collichthys lucidus.</title>
        <authorList>
            <person name="Cai M."/>
            <person name="Xiao S."/>
        </authorList>
    </citation>
    <scope>NUCLEOTIDE SEQUENCE [LARGE SCALE GENOMIC DNA]</scope>
    <source>
        <strain evidence="5">JT15FE1705JMU</strain>
        <tissue evidence="5">Muscle</tissue>
    </source>
</reference>
<dbReference type="PROSITE" id="PS51752">
    <property type="entry name" value="JACALIN_LECTIN"/>
    <property type="match status" value="1"/>
</dbReference>
<proteinExistence type="predicted"/>
<dbReference type="GO" id="GO:0009898">
    <property type="term" value="C:cytoplasmic side of plasma membrane"/>
    <property type="evidence" value="ECO:0007669"/>
    <property type="project" value="TreeGrafter"/>
</dbReference>
<dbReference type="STRING" id="240159.A0A4U5VM23"/>
<name>A0A4U5VM23_COLLU</name>
<feature type="domain" description="SAM" evidence="3">
    <location>
        <begin position="237"/>
        <end position="303"/>
    </location>
</feature>
<dbReference type="Gene3D" id="2.100.10.30">
    <property type="entry name" value="Jacalin-like lectin domain"/>
    <property type="match status" value="1"/>
</dbReference>
<keyword evidence="2" id="KW-0732">Signal</keyword>
<feature type="signal peptide" evidence="2">
    <location>
        <begin position="1"/>
        <end position="16"/>
    </location>
</feature>
<gene>
    <name evidence="5" type="ORF">D9C73_023355</name>
</gene>
<dbReference type="InterPro" id="IPR052268">
    <property type="entry name" value="SAM_domain-containing_protein"/>
</dbReference>
<feature type="region of interest" description="Disordered" evidence="1">
    <location>
        <begin position="193"/>
        <end position="222"/>
    </location>
</feature>
<protein>
    <submittedName>
        <fullName evidence="5">Sterile alpha motif domain-containing protein 12</fullName>
    </submittedName>
</protein>